<keyword evidence="2" id="KW-1133">Transmembrane helix</keyword>
<keyword evidence="2 5" id="KW-0812">Transmembrane</keyword>
<feature type="region of interest" description="Disordered" evidence="1">
    <location>
        <begin position="1298"/>
        <end position="1348"/>
    </location>
</feature>
<feature type="region of interest" description="Disordered" evidence="1">
    <location>
        <begin position="3620"/>
        <end position="3654"/>
    </location>
</feature>
<dbReference type="RefSeq" id="XP_036364399.1">
    <property type="nucleotide sequence ID" value="XM_036508506.1"/>
</dbReference>
<feature type="compositionally biased region" description="Basic and acidic residues" evidence="1">
    <location>
        <begin position="3865"/>
        <end position="3875"/>
    </location>
</feature>
<feature type="compositionally biased region" description="Low complexity" evidence="1">
    <location>
        <begin position="1948"/>
        <end position="1958"/>
    </location>
</feature>
<feature type="region of interest" description="Disordered" evidence="1">
    <location>
        <begin position="3681"/>
        <end position="3713"/>
    </location>
</feature>
<feature type="compositionally biased region" description="Low complexity" evidence="1">
    <location>
        <begin position="3684"/>
        <end position="3695"/>
    </location>
</feature>
<feature type="compositionally biased region" description="Basic and acidic residues" evidence="1">
    <location>
        <begin position="2553"/>
        <end position="2573"/>
    </location>
</feature>
<keyword evidence="2" id="KW-0472">Membrane</keyword>
<feature type="compositionally biased region" description="Low complexity" evidence="1">
    <location>
        <begin position="1221"/>
        <end position="1230"/>
    </location>
</feature>
<feature type="region of interest" description="Disordered" evidence="1">
    <location>
        <begin position="1196"/>
        <end position="1243"/>
    </location>
</feature>
<feature type="compositionally biased region" description="Low complexity" evidence="1">
    <location>
        <begin position="4253"/>
        <end position="4271"/>
    </location>
</feature>
<organism evidence="4 5">
    <name type="scientific">Octopus sinensis</name>
    <name type="common">East Asian common octopus</name>
    <dbReference type="NCBI Taxonomy" id="2607531"/>
    <lineage>
        <taxon>Eukaryota</taxon>
        <taxon>Metazoa</taxon>
        <taxon>Spiralia</taxon>
        <taxon>Lophotrochozoa</taxon>
        <taxon>Mollusca</taxon>
        <taxon>Cephalopoda</taxon>
        <taxon>Coleoidea</taxon>
        <taxon>Octopodiformes</taxon>
        <taxon>Octopoda</taxon>
        <taxon>Incirrata</taxon>
        <taxon>Octopodidae</taxon>
        <taxon>Octopus</taxon>
    </lineage>
</organism>
<feature type="region of interest" description="Disordered" evidence="1">
    <location>
        <begin position="3935"/>
        <end position="3970"/>
    </location>
</feature>
<feature type="compositionally biased region" description="Basic and acidic residues" evidence="1">
    <location>
        <begin position="1930"/>
        <end position="1947"/>
    </location>
</feature>
<feature type="region of interest" description="Disordered" evidence="1">
    <location>
        <begin position="2553"/>
        <end position="2682"/>
    </location>
</feature>
<feature type="compositionally biased region" description="Low complexity" evidence="1">
    <location>
        <begin position="1298"/>
        <end position="1312"/>
    </location>
</feature>
<feature type="region of interest" description="Disordered" evidence="1">
    <location>
        <begin position="1661"/>
        <end position="1683"/>
    </location>
</feature>
<feature type="region of interest" description="Disordered" evidence="1">
    <location>
        <begin position="3782"/>
        <end position="3836"/>
    </location>
</feature>
<feature type="compositionally biased region" description="Polar residues" evidence="1">
    <location>
        <begin position="2754"/>
        <end position="2768"/>
    </location>
</feature>
<feature type="compositionally biased region" description="Basic residues" evidence="1">
    <location>
        <begin position="3628"/>
        <end position="3647"/>
    </location>
</feature>
<feature type="domain" description="Bridge-like lipid transfer protein family member 1 C-terminal" evidence="3">
    <location>
        <begin position="4491"/>
        <end position="5080"/>
    </location>
</feature>
<protein>
    <submittedName>
        <fullName evidence="5">Transmembrane protein KIAA1109 homolog isoform X1</fullName>
    </submittedName>
</protein>
<dbReference type="InterPro" id="IPR056741">
    <property type="entry name" value="BLTP1_M"/>
</dbReference>
<feature type="compositionally biased region" description="Low complexity" evidence="1">
    <location>
        <begin position="4119"/>
        <end position="4131"/>
    </location>
</feature>
<dbReference type="InterPro" id="IPR047104">
    <property type="entry name" value="BLTP1_N"/>
</dbReference>
<feature type="compositionally biased region" description="Polar residues" evidence="1">
    <location>
        <begin position="1231"/>
        <end position="1241"/>
    </location>
</feature>
<feature type="compositionally biased region" description="Basic and acidic residues" evidence="1">
    <location>
        <begin position="1666"/>
        <end position="1683"/>
    </location>
</feature>
<dbReference type="InterPro" id="IPR056742">
    <property type="entry name" value="BLTP1_C"/>
</dbReference>
<evidence type="ECO:0000313" key="5">
    <source>
        <dbReference type="RefSeq" id="XP_036364399.1"/>
    </source>
</evidence>
<feature type="region of interest" description="Disordered" evidence="1">
    <location>
        <begin position="4090"/>
        <end position="4153"/>
    </location>
</feature>
<feature type="region of interest" description="Disordered" evidence="1">
    <location>
        <begin position="4252"/>
        <end position="4274"/>
    </location>
</feature>
<keyword evidence="4" id="KW-1185">Reference proteome</keyword>
<feature type="compositionally biased region" description="Basic residues" evidence="1">
    <location>
        <begin position="2615"/>
        <end position="2624"/>
    </location>
</feature>
<dbReference type="Pfam" id="PF25039">
    <property type="entry name" value="BLTP1_M"/>
    <property type="match status" value="2"/>
</dbReference>
<evidence type="ECO:0000256" key="2">
    <source>
        <dbReference type="SAM" id="Phobius"/>
    </source>
</evidence>
<accession>A0A7E6F9G7</accession>
<dbReference type="Pfam" id="PF20413">
    <property type="entry name" value="BLTP1_N"/>
    <property type="match status" value="1"/>
</dbReference>
<feature type="compositionally biased region" description="Basic and acidic residues" evidence="1">
    <location>
        <begin position="3954"/>
        <end position="3963"/>
    </location>
</feature>
<feature type="compositionally biased region" description="Polar residues" evidence="1">
    <location>
        <begin position="1339"/>
        <end position="1348"/>
    </location>
</feature>
<feature type="compositionally biased region" description="Polar residues" evidence="1">
    <location>
        <begin position="2673"/>
        <end position="2682"/>
    </location>
</feature>
<dbReference type="PANTHER" id="PTHR31640:SF1">
    <property type="entry name" value="BRIDGE-LIKE LIPID TRANSFER PROTEIN FAMILY MEMBER 1"/>
    <property type="match status" value="1"/>
</dbReference>
<evidence type="ECO:0000313" key="4">
    <source>
        <dbReference type="Proteomes" id="UP000515154"/>
    </source>
</evidence>
<dbReference type="GO" id="GO:0098793">
    <property type="term" value="C:presynapse"/>
    <property type="evidence" value="ECO:0007669"/>
    <property type="project" value="GOC"/>
</dbReference>
<feature type="compositionally biased region" description="Gly residues" evidence="1">
    <location>
        <begin position="4132"/>
        <end position="4141"/>
    </location>
</feature>
<evidence type="ECO:0000256" key="1">
    <source>
        <dbReference type="SAM" id="MobiDB-lite"/>
    </source>
</evidence>
<dbReference type="InterPro" id="IPR033616">
    <property type="entry name" value="BLTP1"/>
</dbReference>
<sequence>MMMMMMSNANSSLFERIEDELPQSSLYWLLIALCAVMMWTIYITYYNSRVLGLILTVILNKFVHFGHVKFGSFSFSVLSGKIMFRDVHLVTEDFSVRVQYGWAIFRWWRPYVHREINEDLSHCETRLSLFLEGFEFHVYNRSFRYSLLEKLFGLEPDMIPEEEKEEDTGVETIEDNKNNVEPKRSLHWRDLIPVIKVDINSARIIFGNYLIPTTLTVNFDEAHIVYTTKPASTPFDQFMHVMKCRAENARVMLVPSPKYNGPIDVPPRNMGEGFVVLQSRDVEMYYYMDEPGLVPHEPELVHLADGEVIVRRTYPCFGFDLKCGKNTDFNYGSWADRQREHLWKFFFPADYQPLQPTRDPSPGERRQYKAFEFRMSIIAKATVDILFTKNSVNQAIHMNTGQGSYVEANIPWIIGETGYTTKITGQLLLLDATTSLQFRSLVDCETFEFSISATYPIIWNSHQDWQIDFTACKATVYLIYDLKSFFSDLTDDWSSRQVPDIYHFVPYTWHINLIIKEFELVALANQHNWIDTSSQNQENIYVAFCGDMFDLSIQLPYDDFLPPKVATRIFIRGESMDCRLFLPETVTSRHVIKALSENMKILDRDGNVLEKGFPAQREKWRKLTQKSADWIDCWTTPIAALSITYTYHPMPLLHVCSDPVAGLEENINSGLELEEALLIPLRPLRQDMVYSKPPDDFDPVLLEPDVINLELEVGPSVLCLYGSLLLSLWNIKENYFGEDQHFTDFYNAPKNDEENDVSFPNLSTSEERSGSFDPRKYRPLSVTFSVTLHDMQIHLIKNCNVDEVPCPCLYVERLGFEMDKSYKETKLQLLISPSLLLSRDSTERDAEHAHIHEGHLALSGLQVRGHAMFSGEGLPLDRDTIEYAWLVEVIVGSLSGRLTSPQVQSIVEFLETFIMLVDDSENILQSPIPYRMCQHGLPQPQCRMFPQYPFCCPSPEDIKYRMTRASVDSINLHFVEFGSSSNLQISPIRFSTCNLHGITTRAGVTGFVEQITLTQYISTAPMRQSNGQPEVWLECGQVSFGPINIEAAMALPNLEFHKIQDDFLKSHDRKTRRLWFLWRSEVPNVTFVIGRKCGCLGGCKFFGNNKNGLGFFHPKKFSSGNSNAAVFQIFPKDADPGFGQSLLCRNKLMFETNNSKVPGSPETYKGLIFTRGYMSTFGSPDTPTTNVTLVDSLQKQMSVAGEQPQEKQADDSGDEDDDTSHSSSTVTSNTHGPTSKTSADVSKNIDEQDKSLSITSDGFSLADPVSLNSLTEETEFGSCSSGPVCSGDYARHGSLASSNGSVYSYPSSPSSGFARLHSMTQSSTSAKTGSPTRRYPWSSPETGRSRCTSGEYYTMTSMESDRYFTADDDGTMSETELQRFFYRKPVFQDVKLFGQNSGTVTNEKPAENQKRDRSRSFDVNGTTSRSKKRPKSTHSSTSSSSTLSFMSAISSPDDITSNIVLEDLSMVDLHGQMNQPITKSPVLMSCYLNHLTHMHCTDWAAPSPFATTHTKSASFKGLKQDTSFFSHSSLTYAPCRFYPKQSWVPHFSKVKQGFSVSMMKPRDEIDVPQTPLLDGPTDPWNSFIEEEEAFDSAEVVISENTSKTTAVIKLKGSVDILLTPLLLESTQRYIEAITPVLSKLHPSSIIDRLHSRCLDRLKQKNRLKKHSSDEIHDSNSSRREPMEMKTSSIQAYFSLSKINVCILQTSIVEELVSFSALDNIHDFTCVSLLAVCISNIECQLLSNCHSCKIANDNSPSSSLHHSTNLLVNKEKSSKGATNTVGAGTGTESTNTECYKLSETSKDENVGTLSIEKIHFQFRRLLKHSNFSENVILTAIPEFRSKVLFVFDKENIPCESKQSTLSRESSQTSGREYRQKSDELGIGFIMFECGMEGINLTAVRRLGFKENVDTEFQHKMEEIEKTLEEMQEQTKTELDKGEVPKKWQDKKNSMSSWDSTMSITSSDSQFPSLERLTKMSPLEGDASSGVLKLETIWFNFAAPPPLPMRRKMDFTRLDWNLLSTATPAINSWLNPTDHLIVAIKQLRDALTHRNCSVMACIMTEALEVQSIHMPYKRKFNKLNGLSKILQEDPSCQLFTVLRKYVKSCGISPIETAVKSDTIPQLITIQKGILALTRQWKTVLYMPHLADMHLKSKKAAKPYTVAFTLPVMDASNNFNMDDTEMPIEHFDIVDERTSLLLAEGGSIHQSLSMPSLSGHSIPVPPSLAVNHPPQGPVIITSCPDDDDDNENMNRPTKRKQVVTESPEPYFHLKPAFATNSPMTRNESTYSFVSAAGSMSSLEHGLNNTPPQTPLRVNFPRSMPLGRKSPRNGDNLYEWMAQQQNRIGNHFTNLCPSSRRQDSIMTAFASNFGSDESKVGMSAEHLTLATSILQLADAQMLFKPFLESIGLHVEGVRTSALMKKFGGHLSLQGRLNTMKIQIAESSDLTSKGKGKSKTARFIKVINTSADNPAFLCEDFVVNIGMRDVVDFEKNKGKDERKYVSWKFAMHKLEAKPTTLKVNFMINCHSVTQHVDMPLLRLIHQFVTMIDNINETRVELKQNRPADSDWQKTHRKQDSKDSTSSADTQQSHTSKTLPTEQDTPTPDASVSSDVSSHDGTKIITKRKNKQSPKVRVTQPLESKRPDKLPLMSLRRTHLRFSGKSKKSGSRSQQSSILTPPHSLNLSDSVTIDMGDTSSPVFAEKTIVDEIKESTPRCWRTLYHLLELYSTMPTTKTLGRKPSMLPAIAEEENEKETSKNDSKSLSNAEEGVSNTAKNKPENEESTSTNLHNRSVIGRSTFKQSFYIGETIPLVVFGIAKVEKFRILAALSGLKLDAELKCVHASGAYREKVKGFVGKSSSESSITAHIGHTRIGLLEGILPNMTIVVTVDVNKSQGLYTSVVRRSKKHNSALISIGAIDVDIPQHPVVLHGMMARSSKQLSTTFQEFRRTAQKSRQPDISESINPEVVAAEIANAAKMTSDNKAKTENPMKTVTLHIHFKAILQGLTIGASLLPSLRAHHKTSPITVTGMTGKKARFTIDLPAHTLSFKSRVSSFETSIPSSASIDLPPIHVYADYRHHKATSTNSDNLTDGLVLKEGGYLNAVAEVGMLEHSLTTDLLNHVVFVQKVFMKEVNELVQKVSGSDQPIRIWTTNEGTTMSKIREPLLYSLLFRLKGIQITATTPTSNAVRLETGSIDLEVSNRVQLASRESKSEYSVYENNQKVFIRAHIDLNLTLGQLLKNPLFEEAEPEFQTMAYFKTKIGIRNAIQDEMIPGQEEDQEALLITLTRPIILAQPQDFDKAVLVWLNYRNAYEYWTEQRMALNREVQTATRQVIDKLPQLAPSAHTNLTTLFLQLTVDDMGICLPIHSYSQNGTQNVTRFMEIDVGTVLVLTIENTQISACSSGSLVSKGRFTGFCLRFADDFETSWDEWKPVNKEDSPIMNACVVPEGTYEVCSRTINKQATDPPSNAKWILNVLWEMEGIDVHLDTNIGKKLSGLAHTLTALAGDPNDDDAVDILNEADSPDGTMSKLPWGQHEAPTRRQTIAAEHLPAFVFDTTLEPKVRARLIEKEMNEQAIVVQDLKQLGASQSVVDIEIRKLEGLQMLLFNDFRRDVLNKLKKQGEKASVLKDTLGLGHKPTHSRSKSFGGHHPRRHHRSESNGKAHILRHTEGLAEGSSSEIKSLITHAEMPFESSPDTSPGSPDTNNIFDFRNGSSSIQEPMRHHSLRCPVSHRPYNLHDILSSSSEASLSSDEELSLDQKEPFQPLHPAKVLSHSLEKVCSVYLPLTSDGRPFDNSKQVRYQQSSTPTPSSSSKVGSVPPGSAPSGSATAASTAASSASSSNTPDPSVDFELDFKVFINSGKWILHPKDNKEEDLKKGVHKKPETSPVTGRKKMKRQDSNTTLFTHTSHTKKGPPVQPPAVENTVFFLPGLDVRVHYNSKTSALDSPAAKPGMPTVNLVPETTPEKDKDKDTISTPSSKRSNVKKANLYAWVFLQSLPEEMIISPYLLDFLEQALEPLPLSQPFSTKKAELVGQVLMDLDASTTSLGLPAAYASFPVDVVVFIRVDSSVIRFNCAPMSRVECMIQVPSLETVFSTKGTDENVIGEGTPPLKAKNHKRSPSVHRERNYSGNQDSSTGSSGSTFGGTLGHGGMRPRVSSTASEYTSQAQLTSSGGLSFTACLTNFSLYIFHPYGGGQRKQQTVGSPGYLGGFQKSELGCIQEHGGNLFTEFTRKDSLSLNVEFIKVHISRSRKLDVRLGDPMFTGSSSTMSQPPQPTPTTGGVRSEGIKSNCVRFSAICDIGSASFKYDMRRLSEILSFPKAWYRRNLARRMFLGDESVAQAASDEDVFSSSCSSSVTSESPQFVSVMKSLTSPALHIYNGTGPLIDQDYSCHDSNGHLSGQLSTASSKCRLAGPMTSGSKNYHFKKHHRRASSGDKWKIQVSQELKAEIAKFSGKGISASVPPSPDAPNLDTVSAPPPKATSSKNKSGIGQYFSPELGRHRNNSGHQTAGVSTAWETLVLFAVNLSTLDVNVNMSNVMGNTTWATKDIKSQGRLSIDSFGHKNMKVTAGLGSSMLVSKGGVVGGTIDLQDLHTYFTVLEDPEQGNPPDHQSGLSLFAAEARLDYMGSSVLMTRISSLKLHFRDEWLLDADMKPDMPLATKRPAILFVHGTLDWDKFHIMISRSTTPDLLKMAAKLEEFFTTYLTNSKRVLSAFGPIGGSMKSKSSTKRKNSEDLGVSYSSVWHHRHWQKVLVVAAGCSFSMLPSPLPKEGTILGGTVTLKGNNLSLACFHGFNFRSKSWAIFTINEPDIIFATEAQKSAEGGTCIVQDLTFRVGHDTTQHISEKNMATICKLSRGHYMPPPFTSVREWFHYAFASAEIKDLDTFPAIQHDKPESPTEHKKSRKTQDYSHDREIIFAFPSMQMHFKTKHFQGEHEPSMEEDKPIVECSFITEFEDHISVAMDAEVIWFLHDLVSSYIKEKDKSTARLGFNASTKANSGIKSPEMERKKLIVPTVALKQDWRQFECKTWHLEPTVRLVHWASRQIDPIGVDYILQKLGFSHARVTIPKWMQRGFMDPMDKMLAVLVNKLMIVLRDKPNAADEDT</sequence>
<name>A0A7E6F9G7_9MOLL</name>
<feature type="region of interest" description="Disordered" evidence="1">
    <location>
        <begin position="3865"/>
        <end position="3890"/>
    </location>
</feature>
<dbReference type="GO" id="GO:0048488">
    <property type="term" value="P:synaptic vesicle endocytosis"/>
    <property type="evidence" value="ECO:0007669"/>
    <property type="project" value="TreeGrafter"/>
</dbReference>
<feature type="region of interest" description="Disordered" evidence="1">
    <location>
        <begin position="1930"/>
        <end position="1958"/>
    </location>
</feature>
<feature type="transmembrane region" description="Helical" evidence="2">
    <location>
        <begin position="26"/>
        <end position="45"/>
    </location>
</feature>
<gene>
    <name evidence="5" type="primary">LOC115218343</name>
</gene>
<feature type="compositionally biased region" description="Low complexity" evidence="1">
    <location>
        <begin position="3795"/>
        <end position="3836"/>
    </location>
</feature>
<proteinExistence type="predicted"/>
<evidence type="ECO:0000259" key="3">
    <source>
        <dbReference type="SMART" id="SM01220"/>
    </source>
</evidence>
<dbReference type="Pfam" id="PF25040">
    <property type="entry name" value="BLTP1_C"/>
    <property type="match status" value="3"/>
</dbReference>
<feature type="region of interest" description="Disordered" evidence="1">
    <location>
        <begin position="2741"/>
        <end position="2782"/>
    </location>
</feature>
<dbReference type="Proteomes" id="UP000515154">
    <property type="component" value="Linkage group LG13"/>
</dbReference>
<feature type="region of interest" description="Disordered" evidence="1">
    <location>
        <begin position="4877"/>
        <end position="4896"/>
    </location>
</feature>
<dbReference type="PANTHER" id="PTHR31640">
    <property type="entry name" value="TRANSMEMBRANE PROTEIN KIAA1109"/>
    <property type="match status" value="1"/>
</dbReference>
<feature type="compositionally biased region" description="Polar residues" evidence="1">
    <location>
        <begin position="2574"/>
        <end position="2598"/>
    </location>
</feature>
<feature type="region of interest" description="Disordered" evidence="1">
    <location>
        <begin position="1396"/>
        <end position="1441"/>
    </location>
</feature>
<feature type="compositionally biased region" description="Polar residues" evidence="1">
    <location>
        <begin position="1318"/>
        <end position="1331"/>
    </location>
</feature>
<reference evidence="5" key="1">
    <citation type="submission" date="2025-08" db="UniProtKB">
        <authorList>
            <consortium name="RefSeq"/>
        </authorList>
    </citation>
    <scope>IDENTIFICATION</scope>
</reference>
<feature type="region of interest" description="Disordered" evidence="1">
    <location>
        <begin position="4446"/>
        <end position="4498"/>
    </location>
</feature>
<feature type="compositionally biased region" description="Basic and acidic residues" evidence="1">
    <location>
        <begin position="1404"/>
        <end position="1416"/>
    </location>
</feature>
<feature type="compositionally biased region" description="Basic residues" evidence="1">
    <location>
        <begin position="2646"/>
        <end position="2660"/>
    </location>
</feature>
<dbReference type="SMART" id="SM01220">
    <property type="entry name" value="FSA_C"/>
    <property type="match status" value="1"/>
</dbReference>